<accession>A0A6N8JNJ6</accession>
<keyword evidence="2" id="KW-0812">Transmembrane</keyword>
<evidence type="ECO:0008006" key="6">
    <source>
        <dbReference type="Google" id="ProtNLM"/>
    </source>
</evidence>
<sequence>MRWVVIVAKGTEKTTGRARRWAAVACAALMASVLCVLVAPVAFAAEPAAEGSAASSAAAASSVPTKTAEAPLTASPSADPATARPTTADLAQAGTSDLPDHHRLPLVKAVSGTIAPASFTISGKKYLEGRPLAAGEFSFRLGEGGAALVPGASDLAYKLRQGSSLSDDEKYQLIMESGLTFYPSSVQPMPASSVAVNASDGTVAFAPITFSGASLGATATQRHQGTIFSYSVAEQVPRNADGSLKDGVTRDASGRYVYQGVAYDDSVKRIYIYAYESVDAAGASSVVLVPLGDAIFDQGPGRAAPGAGRGFVNVFNGTVLESYDGAVSWDGNPIGAGEFSFDVREVAEDGTVLDNAEVGCEASDGGEQTAAVPLISNARFDGPGRFFYAVKQVASARAVADAAVLDEASYVITVEVTQNDQQKLDAAITHVRKKPMGSDTWVDVDLAAQPSPVVWENHLKAVPGPDGGGDKPSGGDAAAGEGDKPTGGESGASGGVRPDGDASADGGADKDGGGASGDGPEAVGGRDNGQGSTNASQNAEKPQPDGADRSDKSSAPDFAQTGDDLGVPMVIAFLVVIASGVALALISRRRSK</sequence>
<feature type="chain" id="PRO_5026897048" description="MBG domain-containing protein" evidence="3">
    <location>
        <begin position="45"/>
        <end position="592"/>
    </location>
</feature>
<keyword evidence="2" id="KW-1133">Transmembrane helix</keyword>
<keyword evidence="2" id="KW-0472">Membrane</keyword>
<evidence type="ECO:0000256" key="2">
    <source>
        <dbReference type="SAM" id="Phobius"/>
    </source>
</evidence>
<feature type="compositionally biased region" description="Basic and acidic residues" evidence="1">
    <location>
        <begin position="542"/>
        <end position="554"/>
    </location>
</feature>
<dbReference type="Proteomes" id="UP000463388">
    <property type="component" value="Unassembled WGS sequence"/>
</dbReference>
<reference evidence="4 5" key="1">
    <citation type="submission" date="2019-12" db="EMBL/GenBank/DDBJ databases">
        <title>Microbes associate with the intestines of laboratory mice.</title>
        <authorList>
            <person name="Navarre W."/>
            <person name="Wong E."/>
        </authorList>
    </citation>
    <scope>NUCLEOTIDE SEQUENCE [LARGE SCALE GENOMIC DNA]</scope>
    <source>
        <strain evidence="4 5">NM66_B29</strain>
    </source>
</reference>
<keyword evidence="5" id="KW-1185">Reference proteome</keyword>
<evidence type="ECO:0000313" key="5">
    <source>
        <dbReference type="Proteomes" id="UP000463388"/>
    </source>
</evidence>
<organism evidence="4 5">
    <name type="scientific">Adlercreutzia mucosicola</name>
    <dbReference type="NCBI Taxonomy" id="580026"/>
    <lineage>
        <taxon>Bacteria</taxon>
        <taxon>Bacillati</taxon>
        <taxon>Actinomycetota</taxon>
        <taxon>Coriobacteriia</taxon>
        <taxon>Eggerthellales</taxon>
        <taxon>Eggerthellaceae</taxon>
        <taxon>Adlercreutzia</taxon>
    </lineage>
</organism>
<keyword evidence="3" id="KW-0732">Signal</keyword>
<protein>
    <recommendedName>
        <fullName evidence="6">MBG domain-containing protein</fullName>
    </recommendedName>
</protein>
<dbReference type="InterPro" id="IPR038174">
    <property type="entry name" value="Strep_pil_link_sf"/>
</dbReference>
<dbReference type="Gene3D" id="2.60.40.3050">
    <property type="match status" value="2"/>
</dbReference>
<gene>
    <name evidence="4" type="ORF">GKZ27_04225</name>
</gene>
<evidence type="ECO:0000256" key="1">
    <source>
        <dbReference type="SAM" id="MobiDB-lite"/>
    </source>
</evidence>
<feature type="transmembrane region" description="Helical" evidence="2">
    <location>
        <begin position="565"/>
        <end position="586"/>
    </location>
</feature>
<dbReference type="EMBL" id="WSRR01000006">
    <property type="protein sequence ID" value="MVX60667.1"/>
    <property type="molecule type" value="Genomic_DNA"/>
</dbReference>
<evidence type="ECO:0000313" key="4">
    <source>
        <dbReference type="EMBL" id="MVX60667.1"/>
    </source>
</evidence>
<comment type="caution">
    <text evidence="4">The sequence shown here is derived from an EMBL/GenBank/DDBJ whole genome shotgun (WGS) entry which is preliminary data.</text>
</comment>
<dbReference type="AlphaFoldDB" id="A0A6N8JNJ6"/>
<feature type="signal peptide" evidence="3">
    <location>
        <begin position="1"/>
        <end position="44"/>
    </location>
</feature>
<evidence type="ECO:0000256" key="3">
    <source>
        <dbReference type="SAM" id="SignalP"/>
    </source>
</evidence>
<proteinExistence type="predicted"/>
<feature type="compositionally biased region" description="Polar residues" evidence="1">
    <location>
        <begin position="529"/>
        <end position="540"/>
    </location>
</feature>
<feature type="region of interest" description="Disordered" evidence="1">
    <location>
        <begin position="458"/>
        <end position="563"/>
    </location>
</feature>
<name>A0A6N8JNJ6_9ACTN</name>